<keyword evidence="3" id="KW-0378">Hydrolase</keyword>
<feature type="non-terminal residue" evidence="6">
    <location>
        <position position="1"/>
    </location>
</feature>
<evidence type="ECO:0000256" key="2">
    <source>
        <dbReference type="ARBA" id="ARBA00022703"/>
    </source>
</evidence>
<feature type="domain" description="Peptidase C14 caspase" evidence="5">
    <location>
        <begin position="4"/>
        <end position="130"/>
    </location>
</feature>
<dbReference type="GO" id="GO:0005737">
    <property type="term" value="C:cytoplasm"/>
    <property type="evidence" value="ECO:0007669"/>
    <property type="project" value="TreeGrafter"/>
</dbReference>
<evidence type="ECO:0000256" key="1">
    <source>
        <dbReference type="ARBA" id="ARBA00009005"/>
    </source>
</evidence>
<evidence type="ECO:0000313" key="6">
    <source>
        <dbReference type="EMBL" id="KAK0471524.1"/>
    </source>
</evidence>
<accession>A0AA39U670</accession>
<dbReference type="GO" id="GO:0006915">
    <property type="term" value="P:apoptotic process"/>
    <property type="evidence" value="ECO:0007669"/>
    <property type="project" value="UniProtKB-KW"/>
</dbReference>
<gene>
    <name evidence="6" type="ORF">IW261DRAFT_1302543</name>
</gene>
<dbReference type="Gene3D" id="3.40.50.1460">
    <property type="match status" value="1"/>
</dbReference>
<dbReference type="PANTHER" id="PTHR48104">
    <property type="entry name" value="METACASPASE-4"/>
    <property type="match status" value="1"/>
</dbReference>
<dbReference type="GO" id="GO:0004197">
    <property type="term" value="F:cysteine-type endopeptidase activity"/>
    <property type="evidence" value="ECO:0007669"/>
    <property type="project" value="InterPro"/>
</dbReference>
<feature type="non-terminal residue" evidence="6">
    <location>
        <position position="175"/>
    </location>
</feature>
<proteinExistence type="inferred from homology"/>
<keyword evidence="7" id="KW-1185">Reference proteome</keyword>
<dbReference type="AlphaFoldDB" id="A0AA39U670"/>
<evidence type="ECO:0000256" key="3">
    <source>
        <dbReference type="ARBA" id="ARBA00022807"/>
    </source>
</evidence>
<name>A0AA39U670_9AGAR</name>
<dbReference type="InterPro" id="IPR011600">
    <property type="entry name" value="Pept_C14_caspase"/>
</dbReference>
<dbReference type="GO" id="GO:0006508">
    <property type="term" value="P:proteolysis"/>
    <property type="evidence" value="ECO:0007669"/>
    <property type="project" value="InterPro"/>
</dbReference>
<dbReference type="PANTHER" id="PTHR48104:SF30">
    <property type="entry name" value="METACASPASE-1"/>
    <property type="match status" value="1"/>
</dbReference>
<dbReference type="SUPFAM" id="SSF52129">
    <property type="entry name" value="Caspase-like"/>
    <property type="match status" value="1"/>
</dbReference>
<feature type="region of interest" description="Disordered" evidence="4">
    <location>
        <begin position="121"/>
        <end position="142"/>
    </location>
</feature>
<keyword evidence="2" id="KW-0053">Apoptosis</keyword>
<dbReference type="Proteomes" id="UP001175227">
    <property type="component" value="Unassembled WGS sequence"/>
</dbReference>
<dbReference type="InterPro" id="IPR050452">
    <property type="entry name" value="Metacaspase"/>
</dbReference>
<dbReference type="InterPro" id="IPR029030">
    <property type="entry name" value="Caspase-like_dom_sf"/>
</dbReference>
<evidence type="ECO:0000256" key="4">
    <source>
        <dbReference type="SAM" id="MobiDB-lite"/>
    </source>
</evidence>
<comment type="caution">
    <text evidence="6">The sequence shown here is derived from an EMBL/GenBank/DDBJ whole genome shotgun (WGS) entry which is preliminary data.</text>
</comment>
<reference evidence="6" key="1">
    <citation type="submission" date="2023-06" db="EMBL/GenBank/DDBJ databases">
        <authorList>
            <consortium name="Lawrence Berkeley National Laboratory"/>
            <person name="Ahrendt S."/>
            <person name="Sahu N."/>
            <person name="Indic B."/>
            <person name="Wong-Bajracharya J."/>
            <person name="Merenyi Z."/>
            <person name="Ke H.-M."/>
            <person name="Monk M."/>
            <person name="Kocsube S."/>
            <person name="Drula E."/>
            <person name="Lipzen A."/>
            <person name="Balint B."/>
            <person name="Henrissat B."/>
            <person name="Andreopoulos B."/>
            <person name="Martin F.M."/>
            <person name="Harder C.B."/>
            <person name="Rigling D."/>
            <person name="Ford K.L."/>
            <person name="Foster G.D."/>
            <person name="Pangilinan J."/>
            <person name="Papanicolaou A."/>
            <person name="Barry K."/>
            <person name="LaButti K."/>
            <person name="Viragh M."/>
            <person name="Koriabine M."/>
            <person name="Yan M."/>
            <person name="Riley R."/>
            <person name="Champramary S."/>
            <person name="Plett K.L."/>
            <person name="Tsai I.J."/>
            <person name="Slot J."/>
            <person name="Sipos G."/>
            <person name="Plett J."/>
            <person name="Nagy L.G."/>
            <person name="Grigoriev I.V."/>
        </authorList>
    </citation>
    <scope>NUCLEOTIDE SEQUENCE</scope>
    <source>
        <strain evidence="6">ICMP 16352</strain>
    </source>
</reference>
<dbReference type="EMBL" id="JAUEPR010000049">
    <property type="protein sequence ID" value="KAK0471524.1"/>
    <property type="molecule type" value="Genomic_DNA"/>
</dbReference>
<evidence type="ECO:0000259" key="5">
    <source>
        <dbReference type="Pfam" id="PF00656"/>
    </source>
</evidence>
<dbReference type="Pfam" id="PF00656">
    <property type="entry name" value="Peptidase_C14"/>
    <property type="match status" value="1"/>
</dbReference>
<organism evidence="6 7">
    <name type="scientific">Armillaria novae-zelandiae</name>
    <dbReference type="NCBI Taxonomy" id="153914"/>
    <lineage>
        <taxon>Eukaryota</taxon>
        <taxon>Fungi</taxon>
        <taxon>Dikarya</taxon>
        <taxon>Basidiomycota</taxon>
        <taxon>Agaricomycotina</taxon>
        <taxon>Agaricomycetes</taxon>
        <taxon>Agaricomycetidae</taxon>
        <taxon>Agaricales</taxon>
        <taxon>Marasmiineae</taxon>
        <taxon>Physalacriaceae</taxon>
        <taxon>Armillaria</taxon>
    </lineage>
</organism>
<comment type="similarity">
    <text evidence="1">Belongs to the peptidase C14B family.</text>
</comment>
<keyword evidence="3" id="KW-0788">Thiol protease</keyword>
<evidence type="ECO:0000313" key="7">
    <source>
        <dbReference type="Proteomes" id="UP001175227"/>
    </source>
</evidence>
<sequence length="175" mass="19091">SKFWAVIIGIDDYKTSPLRGCVSDAEMVVKYLSEDLRVPGDHIQLLLIELTDEGISKPTRAKIVNALLRLSTNPDIQHGDNMVIYFAGHGTKYECDGYSQYKGPAALGTIEALCPIDRGSQDTTSTKASDAKDDESSVTGDAHAVPDISDREINTILTEIARNKGNRITFIVDCC</sequence>
<protein>
    <recommendedName>
        <fullName evidence="5">Peptidase C14 caspase domain-containing protein</fullName>
    </recommendedName>
</protein>
<keyword evidence="3" id="KW-0645">Protease</keyword>